<dbReference type="OrthoDB" id="7659889at2759"/>
<keyword evidence="2" id="KW-1185">Reference proteome</keyword>
<proteinExistence type="predicted"/>
<dbReference type="Proteomes" id="UP000639338">
    <property type="component" value="Unassembled WGS sequence"/>
</dbReference>
<organism evidence="1 2">
    <name type="scientific">Aphidius gifuensis</name>
    <name type="common">Parasitoid wasp</name>
    <dbReference type="NCBI Taxonomy" id="684658"/>
    <lineage>
        <taxon>Eukaryota</taxon>
        <taxon>Metazoa</taxon>
        <taxon>Ecdysozoa</taxon>
        <taxon>Arthropoda</taxon>
        <taxon>Hexapoda</taxon>
        <taxon>Insecta</taxon>
        <taxon>Pterygota</taxon>
        <taxon>Neoptera</taxon>
        <taxon>Endopterygota</taxon>
        <taxon>Hymenoptera</taxon>
        <taxon>Apocrita</taxon>
        <taxon>Ichneumonoidea</taxon>
        <taxon>Braconidae</taxon>
        <taxon>Aphidiinae</taxon>
        <taxon>Aphidius</taxon>
    </lineage>
</organism>
<gene>
    <name evidence="1" type="ORF">HCN44_009181</name>
</gene>
<dbReference type="EMBL" id="JACMRX010000001">
    <property type="protein sequence ID" value="KAF7997783.1"/>
    <property type="molecule type" value="Genomic_DNA"/>
</dbReference>
<name>A0A834Y201_APHGI</name>
<dbReference type="AlphaFoldDB" id="A0A834Y201"/>
<sequence>MGMSEITTWVLVRRYDKLDNENGQLQSCLQKLTLTSGIGSDELKNLIFRLIDIPDDGNRVLKIRRYDNNLIPQSTLLNGSTNEKPFIIDVVQVHQYCPVERRQILPGYIDALRETFYSIEKRVMIAEKTLPNLNDTQRQAVEDTISQLSNCVSFLDRRLDELSPPAWINQVNSVV</sequence>
<reference evidence="1 2" key="1">
    <citation type="submission" date="2020-08" db="EMBL/GenBank/DDBJ databases">
        <title>Aphidius gifuensis genome sequencing and assembly.</title>
        <authorList>
            <person name="Du Z."/>
        </authorList>
    </citation>
    <scope>NUCLEOTIDE SEQUENCE [LARGE SCALE GENOMIC DNA]</scope>
    <source>
        <strain evidence="1">YNYX2018</strain>
        <tissue evidence="1">Adults</tissue>
    </source>
</reference>
<comment type="caution">
    <text evidence="1">The sequence shown here is derived from an EMBL/GenBank/DDBJ whole genome shotgun (WGS) entry which is preliminary data.</text>
</comment>
<accession>A0A834Y201</accession>
<protein>
    <submittedName>
        <fullName evidence="1">Uncharacterized protein</fullName>
    </submittedName>
</protein>
<evidence type="ECO:0000313" key="2">
    <source>
        <dbReference type="Proteomes" id="UP000639338"/>
    </source>
</evidence>
<evidence type="ECO:0000313" key="1">
    <source>
        <dbReference type="EMBL" id="KAF7997783.1"/>
    </source>
</evidence>